<dbReference type="Proteomes" id="UP000006860">
    <property type="component" value="Chromosome"/>
</dbReference>
<dbReference type="KEGG" id="pbs:Plabr_3783"/>
<sequence>MHSAFHVGQPPVANGVTEGETFMVEAKHMQDRGVPVVDVNRILDGFVADVIGSFNVRFQPRVTERC</sequence>
<name>F0SS34_RUBBR</name>
<proteinExistence type="predicted"/>
<keyword evidence="2" id="KW-1185">Reference proteome</keyword>
<reference evidence="2" key="1">
    <citation type="submission" date="2011-02" db="EMBL/GenBank/DDBJ databases">
        <title>The complete genome of Planctomyces brasiliensis DSM 5305.</title>
        <authorList>
            <person name="Lucas S."/>
            <person name="Copeland A."/>
            <person name="Lapidus A."/>
            <person name="Bruce D."/>
            <person name="Goodwin L."/>
            <person name="Pitluck S."/>
            <person name="Kyrpides N."/>
            <person name="Mavromatis K."/>
            <person name="Pagani I."/>
            <person name="Ivanova N."/>
            <person name="Ovchinnikova G."/>
            <person name="Lu M."/>
            <person name="Detter J.C."/>
            <person name="Han C."/>
            <person name="Land M."/>
            <person name="Hauser L."/>
            <person name="Markowitz V."/>
            <person name="Cheng J.-F."/>
            <person name="Hugenholtz P."/>
            <person name="Woyke T."/>
            <person name="Wu D."/>
            <person name="Tindall B."/>
            <person name="Pomrenke H.G."/>
            <person name="Brambilla E."/>
            <person name="Klenk H.-P."/>
            <person name="Eisen J.A."/>
        </authorList>
    </citation>
    <scope>NUCLEOTIDE SEQUENCE [LARGE SCALE GENOMIC DNA]</scope>
    <source>
        <strain evidence="2">ATCC 49424 / DSM 5305 / JCM 21570 / NBRC 103401 / IFAM 1448</strain>
    </source>
</reference>
<evidence type="ECO:0000313" key="1">
    <source>
        <dbReference type="EMBL" id="ADY61372.1"/>
    </source>
</evidence>
<dbReference type="HOGENOM" id="CLU_2828557_0_0_0"/>
<gene>
    <name evidence="1" type="ordered locus">Plabr_3783</name>
</gene>
<dbReference type="EMBL" id="CP002546">
    <property type="protein sequence ID" value="ADY61372.1"/>
    <property type="molecule type" value="Genomic_DNA"/>
</dbReference>
<protein>
    <submittedName>
        <fullName evidence="1">Uncharacterized protein</fullName>
    </submittedName>
</protein>
<accession>F0SS34</accession>
<evidence type="ECO:0000313" key="2">
    <source>
        <dbReference type="Proteomes" id="UP000006860"/>
    </source>
</evidence>
<dbReference type="AlphaFoldDB" id="F0SS34"/>
<organism evidence="1 2">
    <name type="scientific">Rubinisphaera brasiliensis (strain ATCC 49424 / DSM 5305 / JCM 21570 / IAM 15109 / NBRC 103401 / IFAM 1448)</name>
    <name type="common">Planctomyces brasiliensis</name>
    <dbReference type="NCBI Taxonomy" id="756272"/>
    <lineage>
        <taxon>Bacteria</taxon>
        <taxon>Pseudomonadati</taxon>
        <taxon>Planctomycetota</taxon>
        <taxon>Planctomycetia</taxon>
        <taxon>Planctomycetales</taxon>
        <taxon>Planctomycetaceae</taxon>
        <taxon>Rubinisphaera</taxon>
    </lineage>
</organism>